<reference evidence="1" key="2">
    <citation type="submission" date="2021-08" db="EMBL/GenBank/DDBJ databases">
        <authorList>
            <person name="Tani A."/>
            <person name="Ola A."/>
            <person name="Ogura Y."/>
            <person name="Katsura K."/>
            <person name="Hayashi T."/>
        </authorList>
    </citation>
    <scope>NUCLEOTIDE SEQUENCE</scope>
    <source>
        <strain evidence="1">KCTC 52305</strain>
    </source>
</reference>
<evidence type="ECO:0000313" key="1">
    <source>
        <dbReference type="EMBL" id="GJD53600.1"/>
    </source>
</evidence>
<proteinExistence type="predicted"/>
<name>A0ABQ4R8W8_9HYPH</name>
<organism evidence="1 2">
    <name type="scientific">Methylobacterium crusticola</name>
    <dbReference type="NCBI Taxonomy" id="1697972"/>
    <lineage>
        <taxon>Bacteria</taxon>
        <taxon>Pseudomonadati</taxon>
        <taxon>Pseudomonadota</taxon>
        <taxon>Alphaproteobacteria</taxon>
        <taxon>Hyphomicrobiales</taxon>
        <taxon>Methylobacteriaceae</taxon>
        <taxon>Methylobacterium</taxon>
    </lineage>
</organism>
<protein>
    <submittedName>
        <fullName evidence="1">Uncharacterized protein</fullName>
    </submittedName>
</protein>
<gene>
    <name evidence="1" type="ORF">OPKNFCMD_6377</name>
</gene>
<keyword evidence="2" id="KW-1185">Reference proteome</keyword>
<sequence length="76" mass="8436">MGRIHSAAERDRCHRHSTPEFLVGRGRDGLWRAIEAGGHAGGVFSSQHAAMTYAEGETRRRHGSIRLTLDLLENGR</sequence>
<evidence type="ECO:0000313" key="2">
    <source>
        <dbReference type="Proteomes" id="UP001055167"/>
    </source>
</evidence>
<dbReference type="EMBL" id="BPQH01000032">
    <property type="protein sequence ID" value="GJD53600.1"/>
    <property type="molecule type" value="Genomic_DNA"/>
</dbReference>
<comment type="caution">
    <text evidence="1">The sequence shown here is derived from an EMBL/GenBank/DDBJ whole genome shotgun (WGS) entry which is preliminary data.</text>
</comment>
<accession>A0ABQ4R8W8</accession>
<reference evidence="1" key="1">
    <citation type="journal article" date="2021" name="Front. Microbiol.">
        <title>Comprehensive Comparative Genomics and Phenotyping of Methylobacterium Species.</title>
        <authorList>
            <person name="Alessa O."/>
            <person name="Ogura Y."/>
            <person name="Fujitani Y."/>
            <person name="Takami H."/>
            <person name="Hayashi T."/>
            <person name="Sahin N."/>
            <person name="Tani A."/>
        </authorList>
    </citation>
    <scope>NUCLEOTIDE SEQUENCE</scope>
    <source>
        <strain evidence="1">KCTC 52305</strain>
    </source>
</reference>
<dbReference type="Proteomes" id="UP001055167">
    <property type="component" value="Unassembled WGS sequence"/>
</dbReference>